<name>A0A409Y0P0_9AGAR</name>
<comment type="caution">
    <text evidence="7">The sequence shown here is derived from an EMBL/GenBank/DDBJ whole genome shotgun (WGS) entry which is preliminary data.</text>
</comment>
<reference evidence="7 8" key="1">
    <citation type="journal article" date="2018" name="Evol. Lett.">
        <title>Horizontal gene cluster transfer increased hallucinogenic mushroom diversity.</title>
        <authorList>
            <person name="Reynolds H.T."/>
            <person name="Vijayakumar V."/>
            <person name="Gluck-Thaler E."/>
            <person name="Korotkin H.B."/>
            <person name="Matheny P.B."/>
            <person name="Slot J.C."/>
        </authorList>
    </citation>
    <scope>NUCLEOTIDE SEQUENCE [LARGE SCALE GENOMIC DNA]</scope>
    <source>
        <strain evidence="7 8">SRW20</strain>
    </source>
</reference>
<proteinExistence type="inferred from homology"/>
<keyword evidence="2" id="KW-0645">Protease</keyword>
<keyword evidence="4" id="KW-0175">Coiled coil</keyword>
<keyword evidence="8" id="KW-1185">Reference proteome</keyword>
<dbReference type="STRING" id="231916.A0A409Y0P0"/>
<evidence type="ECO:0000313" key="7">
    <source>
        <dbReference type="EMBL" id="PPQ96513.1"/>
    </source>
</evidence>
<evidence type="ECO:0000259" key="6">
    <source>
        <dbReference type="Pfam" id="PF02902"/>
    </source>
</evidence>
<dbReference type="Gene3D" id="3.40.395.10">
    <property type="entry name" value="Adenoviral Proteinase, Chain A"/>
    <property type="match status" value="1"/>
</dbReference>
<feature type="region of interest" description="Disordered" evidence="5">
    <location>
        <begin position="368"/>
        <end position="393"/>
    </location>
</feature>
<evidence type="ECO:0000256" key="5">
    <source>
        <dbReference type="SAM" id="MobiDB-lite"/>
    </source>
</evidence>
<evidence type="ECO:0000256" key="1">
    <source>
        <dbReference type="ARBA" id="ARBA00005234"/>
    </source>
</evidence>
<dbReference type="Proteomes" id="UP000284706">
    <property type="component" value="Unassembled WGS sequence"/>
</dbReference>
<dbReference type="InterPro" id="IPR040521">
    <property type="entry name" value="KDZ"/>
</dbReference>
<accession>A0A409Y0P0</accession>
<dbReference type="GO" id="GO:0019783">
    <property type="term" value="F:ubiquitin-like protein peptidase activity"/>
    <property type="evidence" value="ECO:0007669"/>
    <property type="project" value="UniProtKB-ARBA"/>
</dbReference>
<dbReference type="PANTHER" id="PTHR33096">
    <property type="entry name" value="CXC2 DOMAIN-CONTAINING PROTEIN"/>
    <property type="match status" value="1"/>
</dbReference>
<evidence type="ECO:0000256" key="2">
    <source>
        <dbReference type="ARBA" id="ARBA00022670"/>
    </source>
</evidence>
<gene>
    <name evidence="7" type="ORF">CVT26_010429</name>
</gene>
<sequence>MNGGNCPLSPLGWVFTSQPRRKDARMNGGNCPLSPLGWVFTSQPRRNTTGSELATDLAGCSPQDTDTACVDIAVDAITPDPSHPPSQPPPNPSIAQPPMKPKRLVPDQAALNLSEKWETLLPSLVPDLLAYYKAWPVGQQLIEAFSSPSCTEMKSIKVLALHFGHFRLMDITHCQCRTTAQVLVRAGLFLTAPSQIRMAFSIDFLDFYMKLFERSCDAVNTIAAALDSFYNHRKFYLLNKKDENFREPFRRGLGYAVKWLDMLHARLERLVGEALEDADTAIRRADPSINESIQSDPIPSTKSNSLLPNEFHLKNLPQVPHQEKNVGHSRKEETFIFLWMEIFTIVILSQEGRGFPFIPLVMSFPNPSSTKSERSSKKHANQNQNHEKPKFPTKRSMNVKIRCVLDRSTELYDILPPAIRRRVQFCTTAMHAYGHQWACQLAYNPRFIQGMGLSDGEGVERIWAMIRKLIPLVRTSSAARRLWMTDRQLTFVAEELRDGLGDWIKNHLERGIKAQGNNAQSLLDECGFTVSRLRDQWNLQKEAQMSLRAHAPVRLKKEIDTLLSLQTELEDDKKAIQTTQSTLSSAPKKTTKILKNLLENQEELIDDLEELYSSLEIQDSFPDLEGVDLEFVRVLLLARDQKIVIRQRAIGSFFEWDRLDQAVGGRNQALGTKLHQQTRKAIAKRQPSLISAIKRFNRYCARLEELYDPSYKIPLPAALPTKLDDLRQDPNLMEDVWIERSEVETPPWLEDQDVRTGIRAMLKKDRCKEEQRRLGWEADNLCQWFGRELAAVQVALRSPKNAHLVTQLTSYRDHLLHLNLKDICINGLASFFQTMTANDSECNPDYSCAIFSTHDLVRIHYKASDQDLWRSISRSQYWNASVWIIPIHRPRESHWVLAAANVLEGRIYLYDSLASMRGWQISPSLFSGRLRLQTLIDNLQDFPKCLNNGKRSLCWNYLCKRTGMIAASGSCYGFWQSFVDSTLVAQTSRKWICQHGDPSWHR</sequence>
<feature type="coiled-coil region" evidence="4">
    <location>
        <begin position="591"/>
        <end position="618"/>
    </location>
</feature>
<organism evidence="7 8">
    <name type="scientific">Gymnopilus dilepis</name>
    <dbReference type="NCBI Taxonomy" id="231916"/>
    <lineage>
        <taxon>Eukaryota</taxon>
        <taxon>Fungi</taxon>
        <taxon>Dikarya</taxon>
        <taxon>Basidiomycota</taxon>
        <taxon>Agaricomycotina</taxon>
        <taxon>Agaricomycetes</taxon>
        <taxon>Agaricomycetidae</taxon>
        <taxon>Agaricales</taxon>
        <taxon>Agaricineae</taxon>
        <taxon>Hymenogastraceae</taxon>
        <taxon>Gymnopilus</taxon>
    </lineage>
</organism>
<dbReference type="Pfam" id="PF02902">
    <property type="entry name" value="Peptidase_C48"/>
    <property type="match status" value="1"/>
</dbReference>
<evidence type="ECO:0000256" key="3">
    <source>
        <dbReference type="ARBA" id="ARBA00022801"/>
    </source>
</evidence>
<dbReference type="OrthoDB" id="3253684at2759"/>
<dbReference type="InterPro" id="IPR038765">
    <property type="entry name" value="Papain-like_cys_pep_sf"/>
</dbReference>
<dbReference type="SUPFAM" id="SSF54001">
    <property type="entry name" value="Cysteine proteinases"/>
    <property type="match status" value="1"/>
</dbReference>
<evidence type="ECO:0000313" key="8">
    <source>
        <dbReference type="Proteomes" id="UP000284706"/>
    </source>
</evidence>
<evidence type="ECO:0000256" key="4">
    <source>
        <dbReference type="SAM" id="Coils"/>
    </source>
</evidence>
<dbReference type="GO" id="GO:0006508">
    <property type="term" value="P:proteolysis"/>
    <property type="evidence" value="ECO:0007669"/>
    <property type="project" value="UniProtKB-KW"/>
</dbReference>
<dbReference type="Pfam" id="PF18758">
    <property type="entry name" value="KDZ"/>
    <property type="match status" value="1"/>
</dbReference>
<dbReference type="PANTHER" id="PTHR33096:SF1">
    <property type="entry name" value="CXC1-LIKE CYSTEINE CLUSTER ASSOCIATED WITH KDZ TRANSPOSASES DOMAIN-CONTAINING PROTEIN"/>
    <property type="match status" value="1"/>
</dbReference>
<dbReference type="InterPro" id="IPR003653">
    <property type="entry name" value="Peptidase_C48_C"/>
</dbReference>
<dbReference type="InParanoid" id="A0A409Y0P0"/>
<keyword evidence="3" id="KW-0378">Hydrolase</keyword>
<feature type="region of interest" description="Disordered" evidence="5">
    <location>
        <begin position="76"/>
        <end position="101"/>
    </location>
</feature>
<feature type="compositionally biased region" description="Pro residues" evidence="5">
    <location>
        <begin position="81"/>
        <end position="92"/>
    </location>
</feature>
<comment type="similarity">
    <text evidence="1">Belongs to the peptidase C48 family.</text>
</comment>
<feature type="domain" description="Ubiquitin-like protease family profile" evidence="6">
    <location>
        <begin position="831"/>
        <end position="917"/>
    </location>
</feature>
<dbReference type="EMBL" id="NHYE01001362">
    <property type="protein sequence ID" value="PPQ96513.1"/>
    <property type="molecule type" value="Genomic_DNA"/>
</dbReference>
<dbReference type="AlphaFoldDB" id="A0A409Y0P0"/>
<protein>
    <recommendedName>
        <fullName evidence="6">Ubiquitin-like protease family profile domain-containing protein</fullName>
    </recommendedName>
</protein>
<dbReference type="GO" id="GO:0008234">
    <property type="term" value="F:cysteine-type peptidase activity"/>
    <property type="evidence" value="ECO:0007669"/>
    <property type="project" value="InterPro"/>
</dbReference>